<evidence type="ECO:0000313" key="2">
    <source>
        <dbReference type="EMBL" id="KAG9071800.1"/>
    </source>
</evidence>
<feature type="region of interest" description="Disordered" evidence="1">
    <location>
        <begin position="116"/>
        <end position="209"/>
    </location>
</feature>
<proteinExistence type="predicted"/>
<feature type="compositionally biased region" description="Low complexity" evidence="1">
    <location>
        <begin position="186"/>
        <end position="196"/>
    </location>
</feature>
<feature type="compositionally biased region" description="Basic and acidic residues" evidence="1">
    <location>
        <begin position="116"/>
        <end position="127"/>
    </location>
</feature>
<evidence type="ECO:0000313" key="3">
    <source>
        <dbReference type="Proteomes" id="UP000707451"/>
    </source>
</evidence>
<gene>
    <name evidence="2" type="ORF">KI688_006016</name>
</gene>
<sequence length="273" mass="30553">MEVNYKSYCDNTNGEHISLEGFMRRFSFVNDKHRILGLWTGGVVPYLLSHTIKDRRDIGKCFSKIGRTDLEIIIDRELQIREHSRVMLPQVAKQQQALGELNTALTKEFAASEVRSIESELETETHTDCGSATRSEARSAGKSKRSARTRENIGEGQESATVDKLEQQDDSMNEKRKKKSRVGAPSSSMSTSTASSKPTHDRGRSSSLSTGGDDFVCKPYVDVSSLKVHKYQIGNCNVGQLFKKFQENSSTIVNDFDITVSLSNISQFLYVHD</sequence>
<dbReference type="AlphaFoldDB" id="A0A9P8BXC4"/>
<dbReference type="Proteomes" id="UP000707451">
    <property type="component" value="Unassembled WGS sequence"/>
</dbReference>
<comment type="caution">
    <text evidence="2">The sequence shown here is derived from an EMBL/GenBank/DDBJ whole genome shotgun (WGS) entry which is preliminary data.</text>
</comment>
<organism evidence="2 3">
    <name type="scientific">Linnemannia hyalina</name>
    <dbReference type="NCBI Taxonomy" id="64524"/>
    <lineage>
        <taxon>Eukaryota</taxon>
        <taxon>Fungi</taxon>
        <taxon>Fungi incertae sedis</taxon>
        <taxon>Mucoromycota</taxon>
        <taxon>Mortierellomycotina</taxon>
        <taxon>Mortierellomycetes</taxon>
        <taxon>Mortierellales</taxon>
        <taxon>Mortierellaceae</taxon>
        <taxon>Linnemannia</taxon>
    </lineage>
</organism>
<accession>A0A9P8BXC4</accession>
<keyword evidence="3" id="KW-1185">Reference proteome</keyword>
<dbReference type="OrthoDB" id="2378663at2759"/>
<evidence type="ECO:0000256" key="1">
    <source>
        <dbReference type="SAM" id="MobiDB-lite"/>
    </source>
</evidence>
<protein>
    <submittedName>
        <fullName evidence="2">Uncharacterized protein</fullName>
    </submittedName>
</protein>
<reference evidence="2" key="1">
    <citation type="submission" date="2021-06" db="EMBL/GenBank/DDBJ databases">
        <title>Genome Sequence of Mortierella hyaline Strain SCG-10, a Cold-Adapted, Nitrate-Reducing Fungus Isolated from Soil in Minnesota, USA.</title>
        <authorList>
            <person name="Aldossari N."/>
        </authorList>
    </citation>
    <scope>NUCLEOTIDE SEQUENCE</scope>
    <source>
        <strain evidence="2">SCG-10</strain>
    </source>
</reference>
<name>A0A9P8BXC4_9FUNG</name>
<dbReference type="EMBL" id="JAHRHY010000002">
    <property type="protein sequence ID" value="KAG9071800.1"/>
    <property type="molecule type" value="Genomic_DNA"/>
</dbReference>